<keyword evidence="4" id="KW-0808">Transferase</keyword>
<dbReference type="SUPFAM" id="SSF56112">
    <property type="entry name" value="Protein kinase-like (PK-like)"/>
    <property type="match status" value="1"/>
</dbReference>
<keyword evidence="5" id="KW-1185">Reference proteome</keyword>
<comment type="caution">
    <text evidence="4">The sequence shown here is derived from an EMBL/GenBank/DDBJ whole genome shotgun (WGS) entry which is preliminary data.</text>
</comment>
<protein>
    <submittedName>
        <fullName evidence="4">Putative phosphotransferase</fullName>
    </submittedName>
</protein>
<reference evidence="4 5" key="2">
    <citation type="journal article" date="2009" name="PLoS ONE">
        <title>The photosynthetic apparatus and its regulation in the aerobic gammaproteobacterium Congregibacter litoralis gen. nov., sp. nov.</title>
        <authorList>
            <person name="Spring S."/>
            <person name="Lunsdorf H."/>
            <person name="Fuchs B.M."/>
            <person name="Tindall B.J."/>
        </authorList>
    </citation>
    <scope>NUCLEOTIDE SEQUENCE [LARGE SCALE GENOMIC DNA]</scope>
    <source>
        <strain evidence="4">KT71</strain>
    </source>
</reference>
<evidence type="ECO:0000313" key="5">
    <source>
        <dbReference type="Proteomes" id="UP000019205"/>
    </source>
</evidence>
<dbReference type="Proteomes" id="UP000019205">
    <property type="component" value="Chromosome"/>
</dbReference>
<dbReference type="Gene3D" id="3.30.200.20">
    <property type="entry name" value="Phosphorylase Kinase, domain 1"/>
    <property type="match status" value="1"/>
</dbReference>
<dbReference type="EMBL" id="AAOA02000002">
    <property type="protein sequence ID" value="EAQ98016.1"/>
    <property type="molecule type" value="Genomic_DNA"/>
</dbReference>
<evidence type="ECO:0000256" key="2">
    <source>
        <dbReference type="ARBA" id="ARBA00022840"/>
    </source>
</evidence>
<reference evidence="4 5" key="1">
    <citation type="journal article" date="2007" name="Proc. Natl. Acad. Sci. U.S.A.">
        <title>Characterization of a marine gammaproteobacterium capable of aerobic anoxygenic photosynthesis.</title>
        <authorList>
            <person name="Fuchs B.M."/>
            <person name="Spring S."/>
            <person name="Teeling H."/>
            <person name="Quast C."/>
            <person name="Wulf J."/>
            <person name="Schattenhofer M."/>
            <person name="Yan S."/>
            <person name="Ferriera S."/>
            <person name="Johnson J."/>
            <person name="Glockner F.O."/>
            <person name="Amann R."/>
        </authorList>
    </citation>
    <scope>NUCLEOTIDE SEQUENCE [LARGE SCALE GENOMIC DNA]</scope>
    <source>
        <strain evidence="4">KT71</strain>
    </source>
</reference>
<keyword evidence="1" id="KW-0547">Nucleotide-binding</keyword>
<dbReference type="PANTHER" id="PTHR33540">
    <property type="entry name" value="TRNA THREONYLCARBAMOYLADENOSINE BIOSYNTHESIS PROTEIN TSAE"/>
    <property type="match status" value="1"/>
</dbReference>
<evidence type="ECO:0000313" key="4">
    <source>
        <dbReference type="EMBL" id="EAQ98016.1"/>
    </source>
</evidence>
<accession>A4A6U7</accession>
<dbReference type="GO" id="GO:0016740">
    <property type="term" value="F:transferase activity"/>
    <property type="evidence" value="ECO:0007669"/>
    <property type="project" value="UniProtKB-KW"/>
</dbReference>
<dbReference type="GO" id="GO:0005524">
    <property type="term" value="F:ATP binding"/>
    <property type="evidence" value="ECO:0007669"/>
    <property type="project" value="UniProtKB-KW"/>
</dbReference>
<proteinExistence type="predicted"/>
<dbReference type="eggNOG" id="COG3178">
    <property type="taxonomic scope" value="Bacteria"/>
</dbReference>
<name>A4A6U7_9GAMM</name>
<dbReference type="InterPro" id="IPR011009">
    <property type="entry name" value="Kinase-like_dom_sf"/>
</dbReference>
<sequence>MSVTERAEQLAQWFETWKGVRPTLKPVAGDASFRRYFRVAEEGRTLILCDAPPETEKNREFVSLAGSLAAAGLRVPAVLHADFELGFLVLEDLGDQTLLPLLTTRTVDGYYEEALGMLEALAVADPGDFSLAPYDRALLSREMNLFPEWFVEGLLGLDYDQSARGLFTALQTLLCDRALAQKQVVVHRDFHARNLMRLDDGALATIDFQDAVLGPLTYDPVSLLKDCYLRWPDDQVRGWVLAYRDRLESRGLGVQKADEFLKDFDFMGLQRHIKVLGIFARLYLRDGKPAYLGDLPRVMAYVQAALAGYPDSEEVAAFAAWFDDQVVPAAREQSWFHESP</sequence>
<dbReference type="Pfam" id="PF01636">
    <property type="entry name" value="APH"/>
    <property type="match status" value="1"/>
</dbReference>
<dbReference type="PANTHER" id="PTHR33540:SF1">
    <property type="entry name" value="N-ACETYLMURAMATE_N-ACETYLGLUCOSAMINE KINASE"/>
    <property type="match status" value="1"/>
</dbReference>
<keyword evidence="2" id="KW-0067">ATP-binding</keyword>
<dbReference type="STRING" id="314285.KT71_02177"/>
<evidence type="ECO:0000259" key="3">
    <source>
        <dbReference type="Pfam" id="PF01636"/>
    </source>
</evidence>
<dbReference type="AlphaFoldDB" id="A4A6U7"/>
<dbReference type="RefSeq" id="WP_008292834.1">
    <property type="nucleotide sequence ID" value="NZ_CM002299.1"/>
</dbReference>
<dbReference type="HOGENOM" id="CLU_021467_1_0_6"/>
<dbReference type="Gene3D" id="3.90.1200.10">
    <property type="match status" value="1"/>
</dbReference>
<dbReference type="InterPro" id="IPR002575">
    <property type="entry name" value="Aminoglycoside_PTrfase"/>
</dbReference>
<feature type="domain" description="Aminoglycoside phosphotransferase" evidence="3">
    <location>
        <begin position="23"/>
        <end position="248"/>
    </location>
</feature>
<organism evidence="4 5">
    <name type="scientific">Congregibacter litoralis KT71</name>
    <dbReference type="NCBI Taxonomy" id="314285"/>
    <lineage>
        <taxon>Bacteria</taxon>
        <taxon>Pseudomonadati</taxon>
        <taxon>Pseudomonadota</taxon>
        <taxon>Gammaproteobacteria</taxon>
        <taxon>Cellvibrionales</taxon>
        <taxon>Halieaceae</taxon>
        <taxon>Congregibacter</taxon>
    </lineage>
</organism>
<evidence type="ECO:0000256" key="1">
    <source>
        <dbReference type="ARBA" id="ARBA00022741"/>
    </source>
</evidence>
<gene>
    <name evidence="4" type="ORF">KT71_02177</name>
</gene>